<evidence type="ECO:0000313" key="14">
    <source>
        <dbReference type="EMBL" id="CAE0712916.1"/>
    </source>
</evidence>
<sequence length="479" mass="54841">METKGELAMKPGYEYFYDESNADDDDDVNSFEETEESIYTTVLTKTNERKKIPFMYSLGRRYHPVHEYDERKKYEGSLFWWTYRYDFPAINCITTDAGWGCMLRSAQMMLSHALRIHFKSRHWRPDPSTTKAREDDFVAGLMTWFADFPSKMESIYSLHNMCAAGMAKYEVLPGDWYGPGTACYVIRDLVALHQQRQSNLFRVHVSSEGTVYNDLVFELMTRDSSKKKRRSQQDGKEQRKVVEEPLHPLDPAYNPEKTELDLKEIEWDTGLLLLIPHRLGRDSLNEIYVKSVAQSFSLPQSVGILGGRPRGARWFYGAYADGSKVLGLDPHTVQLAPSRKKNIGTTTTTEGRAPSSIDLTDEYLASVHTPYPDVLDLNRMDPSIALGFYCRDRKDFLNLQEALTNPNHRKRKHQPTSSTATGAGSQLLVSFVDKVPNYMSSALVNDMMQNDDDLYCCFDGEFDDPGENELSDEDDYVLL</sequence>
<keyword evidence="5 11" id="KW-0645">Protease</keyword>
<dbReference type="PANTHER" id="PTHR22624">
    <property type="entry name" value="CYSTEINE PROTEASE ATG4"/>
    <property type="match status" value="1"/>
</dbReference>
<dbReference type="EC" id="3.4.22.-" evidence="11"/>
<feature type="region of interest" description="Disordered" evidence="12">
    <location>
        <begin position="226"/>
        <end position="254"/>
    </location>
</feature>
<gene>
    <name evidence="14" type="ORF">PAUS00366_LOCUS5668</name>
</gene>
<feature type="compositionally biased region" description="Basic and acidic residues" evidence="12">
    <location>
        <begin position="231"/>
        <end position="247"/>
    </location>
</feature>
<dbReference type="GO" id="GO:0035973">
    <property type="term" value="P:aggrephagy"/>
    <property type="evidence" value="ECO:0007669"/>
    <property type="project" value="TreeGrafter"/>
</dbReference>
<feature type="domain" description="Peptidase C54 catalytic" evidence="13">
    <location>
        <begin position="74"/>
        <end position="400"/>
    </location>
</feature>
<evidence type="ECO:0000256" key="6">
    <source>
        <dbReference type="ARBA" id="ARBA00022801"/>
    </source>
</evidence>
<dbReference type="GO" id="GO:0034727">
    <property type="term" value="P:piecemeal microautophagy of the nucleus"/>
    <property type="evidence" value="ECO:0007669"/>
    <property type="project" value="TreeGrafter"/>
</dbReference>
<dbReference type="SUPFAM" id="SSF54001">
    <property type="entry name" value="Cysteine proteinases"/>
    <property type="match status" value="1"/>
</dbReference>
<comment type="catalytic activity">
    <reaction evidence="10">
        <text>[protein]-C-terminal L-amino acid-glycyl-phosphatidylethanolamide + H2O = [protein]-C-terminal L-amino acid-glycine + a 1,2-diacyl-sn-glycero-3-phosphoethanolamine</text>
        <dbReference type="Rhea" id="RHEA:67548"/>
        <dbReference type="Rhea" id="RHEA-COMP:17323"/>
        <dbReference type="Rhea" id="RHEA-COMP:17324"/>
        <dbReference type="ChEBI" id="CHEBI:15377"/>
        <dbReference type="ChEBI" id="CHEBI:64612"/>
        <dbReference type="ChEBI" id="CHEBI:172940"/>
        <dbReference type="ChEBI" id="CHEBI:172941"/>
    </reaction>
    <physiologicalReaction direction="left-to-right" evidence="10">
        <dbReference type="Rhea" id="RHEA:67549"/>
    </physiologicalReaction>
</comment>
<name>A0A7S4EHC4_9STRA</name>
<evidence type="ECO:0000256" key="3">
    <source>
        <dbReference type="ARBA" id="ARBA00022448"/>
    </source>
</evidence>
<reference evidence="14" key="1">
    <citation type="submission" date="2021-01" db="EMBL/GenBank/DDBJ databases">
        <authorList>
            <person name="Corre E."/>
            <person name="Pelletier E."/>
            <person name="Niang G."/>
            <person name="Scheremetjew M."/>
            <person name="Finn R."/>
            <person name="Kale V."/>
            <person name="Holt S."/>
            <person name="Cochrane G."/>
            <person name="Meng A."/>
            <person name="Brown T."/>
            <person name="Cohen L."/>
        </authorList>
    </citation>
    <scope>NUCLEOTIDE SEQUENCE</scope>
    <source>
        <strain evidence="14">10249 10 AB</strain>
    </source>
</reference>
<protein>
    <recommendedName>
        <fullName evidence="11">Cysteine protease</fullName>
        <ecNumber evidence="11">3.4.22.-</ecNumber>
    </recommendedName>
</protein>
<evidence type="ECO:0000256" key="8">
    <source>
        <dbReference type="ARBA" id="ARBA00022927"/>
    </source>
</evidence>
<evidence type="ECO:0000259" key="13">
    <source>
        <dbReference type="Pfam" id="PF03416"/>
    </source>
</evidence>
<keyword evidence="7" id="KW-0788">Thiol protease</keyword>
<dbReference type="GO" id="GO:0015031">
    <property type="term" value="P:protein transport"/>
    <property type="evidence" value="ECO:0007669"/>
    <property type="project" value="UniProtKB-KW"/>
</dbReference>
<dbReference type="GO" id="GO:0005737">
    <property type="term" value="C:cytoplasm"/>
    <property type="evidence" value="ECO:0007669"/>
    <property type="project" value="UniProtKB-SubCell"/>
</dbReference>
<evidence type="ECO:0000256" key="7">
    <source>
        <dbReference type="ARBA" id="ARBA00022807"/>
    </source>
</evidence>
<evidence type="ECO:0000256" key="2">
    <source>
        <dbReference type="ARBA" id="ARBA00010958"/>
    </source>
</evidence>
<dbReference type="Pfam" id="PF03416">
    <property type="entry name" value="Peptidase_C54"/>
    <property type="match status" value="1"/>
</dbReference>
<keyword evidence="9 11" id="KW-0072">Autophagy</keyword>
<dbReference type="InterPro" id="IPR046792">
    <property type="entry name" value="Peptidase_C54_cat"/>
</dbReference>
<evidence type="ECO:0000256" key="11">
    <source>
        <dbReference type="RuleBase" id="RU363115"/>
    </source>
</evidence>
<dbReference type="InterPro" id="IPR038765">
    <property type="entry name" value="Papain-like_cys_pep_sf"/>
</dbReference>
<dbReference type="EMBL" id="HBIX01007264">
    <property type="protein sequence ID" value="CAE0712916.1"/>
    <property type="molecule type" value="Transcribed_RNA"/>
</dbReference>
<dbReference type="InterPro" id="IPR005078">
    <property type="entry name" value="Peptidase_C54"/>
</dbReference>
<organism evidence="14">
    <name type="scientific">Pseudo-nitzschia australis</name>
    <dbReference type="NCBI Taxonomy" id="44445"/>
    <lineage>
        <taxon>Eukaryota</taxon>
        <taxon>Sar</taxon>
        <taxon>Stramenopiles</taxon>
        <taxon>Ochrophyta</taxon>
        <taxon>Bacillariophyta</taxon>
        <taxon>Bacillariophyceae</taxon>
        <taxon>Bacillariophycidae</taxon>
        <taxon>Bacillariales</taxon>
        <taxon>Bacillariaceae</taxon>
        <taxon>Pseudo-nitzschia</taxon>
    </lineage>
</organism>
<comment type="function">
    <text evidence="11">Cysteine protease that plays a key role in autophagy by mediating both proteolytic activation and delipidation of ATG8 family proteins.</text>
</comment>
<evidence type="ECO:0000256" key="10">
    <source>
        <dbReference type="ARBA" id="ARBA00029362"/>
    </source>
</evidence>
<keyword evidence="6 11" id="KW-0378">Hydrolase</keyword>
<keyword evidence="8 11" id="KW-0653">Protein transport</keyword>
<dbReference type="GO" id="GO:0004197">
    <property type="term" value="F:cysteine-type endopeptidase activity"/>
    <property type="evidence" value="ECO:0007669"/>
    <property type="project" value="TreeGrafter"/>
</dbReference>
<comment type="similarity">
    <text evidence="2 11">Belongs to the peptidase C54 family.</text>
</comment>
<evidence type="ECO:0000256" key="1">
    <source>
        <dbReference type="ARBA" id="ARBA00004496"/>
    </source>
</evidence>
<dbReference type="PANTHER" id="PTHR22624:SF49">
    <property type="entry name" value="CYSTEINE PROTEASE"/>
    <property type="match status" value="1"/>
</dbReference>
<evidence type="ECO:0000256" key="4">
    <source>
        <dbReference type="ARBA" id="ARBA00022490"/>
    </source>
</evidence>
<dbReference type="AlphaFoldDB" id="A0A7S4EHC4"/>
<comment type="subcellular location">
    <subcellularLocation>
        <location evidence="1 11">Cytoplasm</location>
    </subcellularLocation>
</comment>
<keyword evidence="4 11" id="KW-0963">Cytoplasm</keyword>
<evidence type="ECO:0000256" key="9">
    <source>
        <dbReference type="ARBA" id="ARBA00023006"/>
    </source>
</evidence>
<dbReference type="GO" id="GO:0019786">
    <property type="term" value="F:protein-phosphatidylethanolamide deconjugating activity"/>
    <property type="evidence" value="ECO:0007669"/>
    <property type="project" value="InterPro"/>
</dbReference>
<dbReference type="GO" id="GO:0016485">
    <property type="term" value="P:protein processing"/>
    <property type="evidence" value="ECO:0007669"/>
    <property type="project" value="TreeGrafter"/>
</dbReference>
<accession>A0A7S4EHC4</accession>
<evidence type="ECO:0000256" key="12">
    <source>
        <dbReference type="SAM" id="MobiDB-lite"/>
    </source>
</evidence>
<evidence type="ECO:0000256" key="5">
    <source>
        <dbReference type="ARBA" id="ARBA00022670"/>
    </source>
</evidence>
<dbReference type="GO" id="GO:0000045">
    <property type="term" value="P:autophagosome assembly"/>
    <property type="evidence" value="ECO:0007669"/>
    <property type="project" value="TreeGrafter"/>
</dbReference>
<dbReference type="GO" id="GO:0000423">
    <property type="term" value="P:mitophagy"/>
    <property type="evidence" value="ECO:0007669"/>
    <property type="project" value="TreeGrafter"/>
</dbReference>
<proteinExistence type="inferred from homology"/>
<keyword evidence="3" id="KW-0813">Transport</keyword>